<dbReference type="RefSeq" id="WP_134836946.1">
    <property type="nucleotide sequence ID" value="NZ_SATR01000039.1"/>
</dbReference>
<keyword evidence="1" id="KW-0812">Transmembrane</keyword>
<sequence length="373" mass="42183">MKVKIKRTTKIFLVVVMMVITLVALYLNNSPQSFIAGEEDELSYALRAPRDQVFEPVLPDSPVILPRDFAFQNKFQHGWWHFFANVKDRKGNEYGVQWSYFRVASNDSGMSGWLSPQLFISHIVISSKDQVWREQRVARGGIGQAGMTVQPFKLWIDNWYWRSLGKTPFPGLLDVKTDNFAINLKTLTKGPFVIPGDRGYVPKHDLLPIASHNLTSPFLEVRGELKLANNKVVSVSGQGWMSKEWGSGLLAESQTGWDWFVVHLDNDMTMSVSRSRHEKQLSYSFGTLSSNDGKVERLDDSEISIEPLNETLLKNGKRVPLQWSIKVPKHGIDVTAQALNSDIWLPFIIPYGEGPIKTTGTHQAVGFMQLTGY</sequence>
<name>A0A4Y8WAH9_9VIBR</name>
<evidence type="ECO:0000313" key="4">
    <source>
        <dbReference type="Proteomes" id="UP000297753"/>
    </source>
</evidence>
<evidence type="ECO:0000259" key="2">
    <source>
        <dbReference type="Pfam" id="PF07143"/>
    </source>
</evidence>
<protein>
    <submittedName>
        <fullName evidence="3">Carotenoid 1,2-hydratase</fullName>
    </submittedName>
</protein>
<organism evidence="3 4">
    <name type="scientific">Vibrio ouci</name>
    <dbReference type="NCBI Taxonomy" id="2499078"/>
    <lineage>
        <taxon>Bacteria</taxon>
        <taxon>Pseudomonadati</taxon>
        <taxon>Pseudomonadota</taxon>
        <taxon>Gammaproteobacteria</taxon>
        <taxon>Vibrionales</taxon>
        <taxon>Vibrionaceae</taxon>
        <taxon>Vibrio</taxon>
    </lineage>
</organism>
<dbReference type="Pfam" id="PF17186">
    <property type="entry name" value="Lipocalin_9"/>
    <property type="match status" value="1"/>
</dbReference>
<dbReference type="Pfam" id="PF07143">
    <property type="entry name" value="CrtC"/>
    <property type="match status" value="1"/>
</dbReference>
<dbReference type="PANTHER" id="PTHR38591:SF1">
    <property type="entry name" value="BLL1000 PROTEIN"/>
    <property type="match status" value="1"/>
</dbReference>
<dbReference type="SUPFAM" id="SSF159245">
    <property type="entry name" value="AttH-like"/>
    <property type="match status" value="1"/>
</dbReference>
<dbReference type="Proteomes" id="UP000297753">
    <property type="component" value="Unassembled WGS sequence"/>
</dbReference>
<dbReference type="EMBL" id="SATR01000039">
    <property type="protein sequence ID" value="TFH89940.1"/>
    <property type="molecule type" value="Genomic_DNA"/>
</dbReference>
<evidence type="ECO:0000256" key="1">
    <source>
        <dbReference type="SAM" id="Phobius"/>
    </source>
</evidence>
<comment type="caution">
    <text evidence="3">The sequence shown here is derived from an EMBL/GenBank/DDBJ whole genome shotgun (WGS) entry which is preliminary data.</text>
</comment>
<keyword evidence="1" id="KW-0472">Membrane</keyword>
<keyword evidence="4" id="KW-1185">Reference proteome</keyword>
<dbReference type="AlphaFoldDB" id="A0A4Y8WAH9"/>
<feature type="domain" description="AttH" evidence="2">
    <location>
        <begin position="79"/>
        <end position="247"/>
    </location>
</feature>
<proteinExistence type="predicted"/>
<reference evidence="3 4" key="1">
    <citation type="submission" date="2019-01" db="EMBL/GenBank/DDBJ databases">
        <title>Vibrio BEI176 sp. nov, a marine bacterium isolated from China: eastern marignal seas.</title>
        <authorList>
            <person name="Li B."/>
        </authorList>
    </citation>
    <scope>NUCLEOTIDE SEQUENCE [LARGE SCALE GENOMIC DNA]</scope>
    <source>
        <strain evidence="3 4">BEI176</strain>
    </source>
</reference>
<dbReference type="Gene3D" id="2.40.370.10">
    <property type="entry name" value="AttH-like domain"/>
    <property type="match status" value="2"/>
</dbReference>
<keyword evidence="1" id="KW-1133">Transmembrane helix</keyword>
<dbReference type="OrthoDB" id="9770826at2"/>
<gene>
    <name evidence="3" type="ORF">ELS82_19420</name>
</gene>
<feature type="transmembrane region" description="Helical" evidence="1">
    <location>
        <begin position="12"/>
        <end position="28"/>
    </location>
</feature>
<dbReference type="InterPro" id="IPR023374">
    <property type="entry name" value="AttH-like_dom_sf"/>
</dbReference>
<dbReference type="PANTHER" id="PTHR38591">
    <property type="entry name" value="HYDROLASE"/>
    <property type="match status" value="1"/>
</dbReference>
<dbReference type="InterPro" id="IPR010791">
    <property type="entry name" value="AttH_dom"/>
</dbReference>
<evidence type="ECO:0000313" key="3">
    <source>
        <dbReference type="EMBL" id="TFH89940.1"/>
    </source>
</evidence>
<accession>A0A4Y8WAH9</accession>